<accession>A0AAD9P226</accession>
<evidence type="ECO:0000313" key="1">
    <source>
        <dbReference type="EMBL" id="KAK2186682.1"/>
    </source>
</evidence>
<dbReference type="EMBL" id="JAODUO010000192">
    <property type="protein sequence ID" value="KAK2186682.1"/>
    <property type="molecule type" value="Genomic_DNA"/>
</dbReference>
<name>A0AAD9P226_RIDPI</name>
<evidence type="ECO:0000313" key="2">
    <source>
        <dbReference type="Proteomes" id="UP001209878"/>
    </source>
</evidence>
<proteinExistence type="predicted"/>
<organism evidence="1 2">
    <name type="scientific">Ridgeia piscesae</name>
    <name type="common">Tubeworm</name>
    <dbReference type="NCBI Taxonomy" id="27915"/>
    <lineage>
        <taxon>Eukaryota</taxon>
        <taxon>Metazoa</taxon>
        <taxon>Spiralia</taxon>
        <taxon>Lophotrochozoa</taxon>
        <taxon>Annelida</taxon>
        <taxon>Polychaeta</taxon>
        <taxon>Sedentaria</taxon>
        <taxon>Canalipalpata</taxon>
        <taxon>Sabellida</taxon>
        <taxon>Siboglinidae</taxon>
        <taxon>Ridgeia</taxon>
    </lineage>
</organism>
<dbReference type="AlphaFoldDB" id="A0AAD9P226"/>
<reference evidence="1" key="1">
    <citation type="journal article" date="2023" name="Mol. Biol. Evol.">
        <title>Third-Generation Sequencing Reveals the Adaptive Role of the Epigenome in Three Deep-Sea Polychaetes.</title>
        <authorList>
            <person name="Perez M."/>
            <person name="Aroh O."/>
            <person name="Sun Y."/>
            <person name="Lan Y."/>
            <person name="Juniper S.K."/>
            <person name="Young C.R."/>
            <person name="Angers B."/>
            <person name="Qian P.Y."/>
        </authorList>
    </citation>
    <scope>NUCLEOTIDE SEQUENCE</scope>
    <source>
        <strain evidence="1">R07B-5</strain>
    </source>
</reference>
<protein>
    <submittedName>
        <fullName evidence="1">Uncharacterized protein</fullName>
    </submittedName>
</protein>
<keyword evidence="2" id="KW-1185">Reference proteome</keyword>
<comment type="caution">
    <text evidence="1">The sequence shown here is derived from an EMBL/GenBank/DDBJ whole genome shotgun (WGS) entry which is preliminary data.</text>
</comment>
<sequence>MLLPPGGVEADREGLLTFDEQFCPRRCDAGLVSCLAHVLCFVLQSDPVDSEAAVAVGVLDQSVIGACHFRTNLIPRHFWFRMAGYITLQLNWKCLINFFVVKFSCEPWRLWHFDWKQQKLVI</sequence>
<gene>
    <name evidence="1" type="ORF">NP493_191g02002</name>
</gene>
<dbReference type="Proteomes" id="UP001209878">
    <property type="component" value="Unassembled WGS sequence"/>
</dbReference>